<proteinExistence type="predicted"/>
<accession>A0A239GT14</accession>
<dbReference type="Proteomes" id="UP000198281">
    <property type="component" value="Unassembled WGS sequence"/>
</dbReference>
<dbReference type="SUPFAM" id="SSF51735">
    <property type="entry name" value="NAD(P)-binding Rossmann-fold domains"/>
    <property type="match status" value="1"/>
</dbReference>
<evidence type="ECO:0000313" key="5">
    <source>
        <dbReference type="Proteomes" id="UP000198281"/>
    </source>
</evidence>
<dbReference type="Pfam" id="PF08240">
    <property type="entry name" value="ADH_N"/>
    <property type="match status" value="1"/>
</dbReference>
<sequence length="326" mass="33866">MSKAWRIVIRATGGPEAMEREDIALPTPGADEVRIRHDAIGVNFIDTYHRSGLYPLPLPAGLGTEAAGTIDAVGAACDPAWIGRRVAYTAKTPGTYATHGLASVDRLYPLPDAIGSDAAAAMLLKGLTAWMLIERVARITPGQSVLVHAAAGGVGSILVPWLKSIGATVIAHAGNAAKAERARAAGADHALCVPFTELSAKVRDLTSGRGVDAVLDGVGADSWAASLASVAKRGILVTYGNASGPVPPISPLDLLRAGSIFLTRPTMFDYLEEEADRKTAGERLFALIADGTIHADIGQRFALSDAAEAHRALEARATTGSTILIP</sequence>
<protein>
    <submittedName>
        <fullName evidence="4">NADPH2:quinone reductase</fullName>
    </submittedName>
</protein>
<dbReference type="Pfam" id="PF00107">
    <property type="entry name" value="ADH_zinc_N"/>
    <property type="match status" value="1"/>
</dbReference>
<keyword evidence="1" id="KW-0521">NADP</keyword>
<reference evidence="5" key="1">
    <citation type="submission" date="2017-06" db="EMBL/GenBank/DDBJ databases">
        <authorList>
            <person name="Varghese N."/>
            <person name="Submissions S."/>
        </authorList>
    </citation>
    <scope>NUCLEOTIDE SEQUENCE [LARGE SCALE GENOMIC DNA]</scope>
    <source>
        <strain evidence="5">LNB2</strain>
    </source>
</reference>
<evidence type="ECO:0000256" key="2">
    <source>
        <dbReference type="ARBA" id="ARBA00023002"/>
    </source>
</evidence>
<evidence type="ECO:0000256" key="1">
    <source>
        <dbReference type="ARBA" id="ARBA00022857"/>
    </source>
</evidence>
<dbReference type="SUPFAM" id="SSF50129">
    <property type="entry name" value="GroES-like"/>
    <property type="match status" value="1"/>
</dbReference>
<dbReference type="GO" id="GO:0035925">
    <property type="term" value="F:mRNA 3'-UTR AU-rich region binding"/>
    <property type="evidence" value="ECO:0007669"/>
    <property type="project" value="TreeGrafter"/>
</dbReference>
<keyword evidence="5" id="KW-1185">Reference proteome</keyword>
<dbReference type="InterPro" id="IPR011032">
    <property type="entry name" value="GroES-like_sf"/>
</dbReference>
<dbReference type="SMART" id="SM00829">
    <property type="entry name" value="PKS_ER"/>
    <property type="match status" value="1"/>
</dbReference>
<evidence type="ECO:0000259" key="3">
    <source>
        <dbReference type="SMART" id="SM00829"/>
    </source>
</evidence>
<evidence type="ECO:0000313" key="4">
    <source>
        <dbReference type="EMBL" id="SNS71992.1"/>
    </source>
</evidence>
<dbReference type="Gene3D" id="3.40.50.720">
    <property type="entry name" value="NAD(P)-binding Rossmann-like Domain"/>
    <property type="match status" value="1"/>
</dbReference>
<name>A0A239GT14_9SPHN</name>
<dbReference type="PANTHER" id="PTHR48106:SF13">
    <property type="entry name" value="QUINONE OXIDOREDUCTASE-RELATED"/>
    <property type="match status" value="1"/>
</dbReference>
<dbReference type="OrthoDB" id="9805883at2"/>
<keyword evidence="2" id="KW-0560">Oxidoreductase</keyword>
<feature type="domain" description="Enoyl reductase (ER)" evidence="3">
    <location>
        <begin position="13"/>
        <end position="324"/>
    </location>
</feature>
<dbReference type="Gene3D" id="3.90.180.10">
    <property type="entry name" value="Medium-chain alcohol dehydrogenases, catalytic domain"/>
    <property type="match status" value="1"/>
</dbReference>
<dbReference type="RefSeq" id="WP_089220012.1">
    <property type="nucleotide sequence ID" value="NZ_FZOS01000013.1"/>
</dbReference>
<dbReference type="InterPro" id="IPR013149">
    <property type="entry name" value="ADH-like_C"/>
</dbReference>
<dbReference type="GO" id="GO:0005829">
    <property type="term" value="C:cytosol"/>
    <property type="evidence" value="ECO:0007669"/>
    <property type="project" value="TreeGrafter"/>
</dbReference>
<dbReference type="GO" id="GO:0070402">
    <property type="term" value="F:NADPH binding"/>
    <property type="evidence" value="ECO:0007669"/>
    <property type="project" value="TreeGrafter"/>
</dbReference>
<dbReference type="AlphaFoldDB" id="A0A239GT14"/>
<dbReference type="GO" id="GO:0003960">
    <property type="term" value="F:quinone reductase (NADPH) activity"/>
    <property type="evidence" value="ECO:0007669"/>
    <property type="project" value="InterPro"/>
</dbReference>
<dbReference type="CDD" id="cd05286">
    <property type="entry name" value="QOR2"/>
    <property type="match status" value="1"/>
</dbReference>
<dbReference type="InterPro" id="IPR047618">
    <property type="entry name" value="QOR-like"/>
</dbReference>
<dbReference type="InterPro" id="IPR036291">
    <property type="entry name" value="NAD(P)-bd_dom_sf"/>
</dbReference>
<organism evidence="4 5">
    <name type="scientific">Edaphosphingomonas laterariae</name>
    <dbReference type="NCBI Taxonomy" id="861865"/>
    <lineage>
        <taxon>Bacteria</taxon>
        <taxon>Pseudomonadati</taxon>
        <taxon>Pseudomonadota</taxon>
        <taxon>Alphaproteobacteria</taxon>
        <taxon>Sphingomonadales</taxon>
        <taxon>Rhizorhabdaceae</taxon>
        <taxon>Edaphosphingomonas</taxon>
    </lineage>
</organism>
<dbReference type="InterPro" id="IPR020843">
    <property type="entry name" value="ER"/>
</dbReference>
<dbReference type="PANTHER" id="PTHR48106">
    <property type="entry name" value="QUINONE OXIDOREDUCTASE PIG3-RELATED"/>
    <property type="match status" value="1"/>
</dbReference>
<gene>
    <name evidence="4" type="ORF">SAMN06295912_11378</name>
</gene>
<dbReference type="InterPro" id="IPR013154">
    <property type="entry name" value="ADH-like_N"/>
</dbReference>
<dbReference type="EMBL" id="FZOS01000013">
    <property type="protein sequence ID" value="SNS71992.1"/>
    <property type="molecule type" value="Genomic_DNA"/>
</dbReference>